<dbReference type="STRING" id="6198.A0A075A6D2"/>
<evidence type="ECO:0000313" key="4">
    <source>
        <dbReference type="EMBL" id="KER23009.1"/>
    </source>
</evidence>
<dbReference type="InterPro" id="IPR036179">
    <property type="entry name" value="Ig-like_dom_sf"/>
</dbReference>
<proteinExistence type="predicted"/>
<dbReference type="Pfam" id="PF08205">
    <property type="entry name" value="C2-set_2"/>
    <property type="match status" value="1"/>
</dbReference>
<dbReference type="InterPro" id="IPR013783">
    <property type="entry name" value="Ig-like_fold"/>
</dbReference>
<evidence type="ECO:0000259" key="3">
    <source>
        <dbReference type="Pfam" id="PF08205"/>
    </source>
</evidence>
<dbReference type="Proteomes" id="UP000054324">
    <property type="component" value="Unassembled WGS sequence"/>
</dbReference>
<accession>A0A075A6D2</accession>
<dbReference type="GeneID" id="20328896"/>
<dbReference type="RefSeq" id="XP_009173252.1">
    <property type="nucleotide sequence ID" value="XM_009174988.1"/>
</dbReference>
<sequence length="274" mass="30480">MPVRKQSLSWILMGFVIFITTDYVKSGFLFRPVNQKVAPGTFFHQACATFSEPLFAEWHHNQRVTALYQTQTARVSVDQGQTTPSPYAAHHSLVPKPDRKKIGSCLFSTNTTSTTTGSSKFKFFIGRQQKYPVCHLSVTGVAFEQTGEYTCKTVQANSDTESATAVVLVHRPVQDLHLRVFNQTTLTVDQEAKIECISTGGNPSPKLRLSLGGSPVSALEFVQKPNYQGVTVSNLTAKVRLQNKHHWNVLACHVDMGSYRSVNQTFTILHLIGY</sequence>
<dbReference type="CTD" id="20328896"/>
<dbReference type="AlphaFoldDB" id="A0A075A6D2"/>
<keyword evidence="2" id="KW-0472">Membrane</keyword>
<organism evidence="4 5">
    <name type="scientific">Opisthorchis viverrini</name>
    <name type="common">Southeast Asian liver fluke</name>
    <dbReference type="NCBI Taxonomy" id="6198"/>
    <lineage>
        <taxon>Eukaryota</taxon>
        <taxon>Metazoa</taxon>
        <taxon>Spiralia</taxon>
        <taxon>Lophotrochozoa</taxon>
        <taxon>Platyhelminthes</taxon>
        <taxon>Trematoda</taxon>
        <taxon>Digenea</taxon>
        <taxon>Opisthorchiida</taxon>
        <taxon>Opisthorchiata</taxon>
        <taxon>Opisthorchiidae</taxon>
        <taxon>Opisthorchis</taxon>
    </lineage>
</organism>
<feature type="transmembrane region" description="Helical" evidence="2">
    <location>
        <begin position="7"/>
        <end position="24"/>
    </location>
</feature>
<keyword evidence="2" id="KW-0812">Transmembrane</keyword>
<evidence type="ECO:0000256" key="2">
    <source>
        <dbReference type="SAM" id="Phobius"/>
    </source>
</evidence>
<evidence type="ECO:0000313" key="5">
    <source>
        <dbReference type="Proteomes" id="UP000054324"/>
    </source>
</evidence>
<protein>
    <recommendedName>
        <fullName evidence="3">CD80-like immunoglobulin C2-set domain-containing protein</fullName>
    </recommendedName>
</protein>
<evidence type="ECO:0000256" key="1">
    <source>
        <dbReference type="ARBA" id="ARBA00023157"/>
    </source>
</evidence>
<dbReference type="SUPFAM" id="SSF48726">
    <property type="entry name" value="Immunoglobulin"/>
    <property type="match status" value="1"/>
</dbReference>
<name>A0A075A6D2_OPIVI</name>
<dbReference type="EMBL" id="KL596869">
    <property type="protein sequence ID" value="KER23009.1"/>
    <property type="molecule type" value="Genomic_DNA"/>
</dbReference>
<keyword evidence="2" id="KW-1133">Transmembrane helix</keyword>
<dbReference type="OrthoDB" id="6234674at2759"/>
<feature type="non-terminal residue" evidence="4">
    <location>
        <position position="274"/>
    </location>
</feature>
<dbReference type="InterPro" id="IPR013162">
    <property type="entry name" value="CD80_C2-set"/>
</dbReference>
<gene>
    <name evidence="4" type="ORF">T265_14730</name>
</gene>
<dbReference type="KEGG" id="ovi:T265_14730"/>
<keyword evidence="5" id="KW-1185">Reference proteome</keyword>
<reference evidence="4 5" key="1">
    <citation type="submission" date="2013-11" db="EMBL/GenBank/DDBJ databases">
        <title>Opisthorchis viverrini - life in the bile duct.</title>
        <authorList>
            <person name="Young N.D."/>
            <person name="Nagarajan N."/>
            <person name="Lin S.J."/>
            <person name="Korhonen P.K."/>
            <person name="Jex A.R."/>
            <person name="Hall R.S."/>
            <person name="Safavi-Hemami H."/>
            <person name="Kaewkong W."/>
            <person name="Bertrand D."/>
            <person name="Gao S."/>
            <person name="Seet Q."/>
            <person name="Wongkham S."/>
            <person name="Teh B.T."/>
            <person name="Wongkham C."/>
            <person name="Intapan P.M."/>
            <person name="Maleewong W."/>
            <person name="Yang X."/>
            <person name="Hu M."/>
            <person name="Wang Z."/>
            <person name="Hofmann A."/>
            <person name="Sternberg P.W."/>
            <person name="Tan P."/>
            <person name="Wang J."/>
            <person name="Gasser R.B."/>
        </authorList>
    </citation>
    <scope>NUCLEOTIDE SEQUENCE [LARGE SCALE GENOMIC DNA]</scope>
</reference>
<feature type="domain" description="CD80-like immunoglobulin C2-set" evidence="3">
    <location>
        <begin position="183"/>
        <end position="256"/>
    </location>
</feature>
<keyword evidence="1" id="KW-1015">Disulfide bond</keyword>
<dbReference type="Gene3D" id="2.60.40.10">
    <property type="entry name" value="Immunoglobulins"/>
    <property type="match status" value="2"/>
</dbReference>